<comment type="caution">
    <text evidence="1">The sequence shown here is derived from an EMBL/GenBank/DDBJ whole genome shotgun (WGS) entry which is preliminary data.</text>
</comment>
<evidence type="ECO:0000313" key="1">
    <source>
        <dbReference type="EMBL" id="KRH94754.1"/>
    </source>
</evidence>
<dbReference type="EMBL" id="LGUB01000034">
    <property type="protein sequence ID" value="KRH94754.1"/>
    <property type="molecule type" value="Genomic_DNA"/>
</dbReference>
<dbReference type="VEuPathDB" id="MicrosporidiaDB:M153_1520007646"/>
<sequence>MNDPDQLILNLILNNDIQKNWTNCFSIISQKQLVLEKFKEKNVRSN</sequence>
<keyword evidence="2" id="KW-1185">Reference proteome</keyword>
<evidence type="ECO:0000313" key="2">
    <source>
        <dbReference type="Proteomes" id="UP000051530"/>
    </source>
</evidence>
<name>A0A0R0LZM5_9MICR</name>
<dbReference type="AlphaFoldDB" id="A0A0R0LZM5"/>
<proteinExistence type="predicted"/>
<dbReference type="Proteomes" id="UP000051530">
    <property type="component" value="Unassembled WGS sequence"/>
</dbReference>
<organism evidence="1 2">
    <name type="scientific">Pseudoloma neurophilia</name>
    <dbReference type="NCBI Taxonomy" id="146866"/>
    <lineage>
        <taxon>Eukaryota</taxon>
        <taxon>Fungi</taxon>
        <taxon>Fungi incertae sedis</taxon>
        <taxon>Microsporidia</taxon>
        <taxon>Pseudoloma</taxon>
    </lineage>
</organism>
<protein>
    <submittedName>
        <fullName evidence="1">Uncharacterized protein</fullName>
    </submittedName>
</protein>
<gene>
    <name evidence="1" type="ORF">M153_1520007646</name>
</gene>
<reference evidence="1 2" key="1">
    <citation type="submission" date="2015-07" db="EMBL/GenBank/DDBJ databases">
        <title>The genome of Pseudoloma neurophilia, a relevant intracellular parasite of the zebrafish.</title>
        <authorList>
            <person name="Ndikumana S."/>
            <person name="Pelin A."/>
            <person name="Sanders J."/>
            <person name="Corradi N."/>
        </authorList>
    </citation>
    <scope>NUCLEOTIDE SEQUENCE [LARGE SCALE GENOMIC DNA]</scope>
    <source>
        <strain evidence="1 2">MK1</strain>
    </source>
</reference>
<accession>A0A0R0LZM5</accession>